<dbReference type="EMBL" id="PKLL01000025">
    <property type="protein sequence ID" value="RZE18526.1"/>
    <property type="molecule type" value="Genomic_DNA"/>
</dbReference>
<evidence type="ECO:0000313" key="7">
    <source>
        <dbReference type="Proteomes" id="UP000292693"/>
    </source>
</evidence>
<keyword evidence="3 4" id="KW-0067">ATP-binding</keyword>
<dbReference type="Gene3D" id="3.30.470.20">
    <property type="entry name" value="ATP-grasp fold, B domain"/>
    <property type="match status" value="1"/>
</dbReference>
<dbReference type="SUPFAM" id="SSF56059">
    <property type="entry name" value="Glutathione synthetase ATP-binding domain-like"/>
    <property type="match status" value="1"/>
</dbReference>
<evidence type="ECO:0000313" key="6">
    <source>
        <dbReference type="EMBL" id="RZE18526.1"/>
    </source>
</evidence>
<dbReference type="PANTHER" id="PTHR43585">
    <property type="entry name" value="FUMIPYRROLE BIOSYNTHESIS PROTEIN C"/>
    <property type="match status" value="1"/>
</dbReference>
<sequence length="434" mass="46973">MVPTAPDRSPSGPDRPVVVLVDAYTSGKYLPPEFAALGADLVHVQSTPEFMPSMPAPDLGPYRAALVHQDVDRTVARLAPYRPVAVLAGQEPGVDLADVLAERLGTPANGTALSAARRDKYVMIETLRAAGLRCADQARSGDVDRLVAWARTRGSWPVVVKPLRSAAGDSVFVCRDTAEVRQAAEAVLAGETIYQESNHEALVQSYLHGTEYVVDMVSRDGRRHLCGVWEYQKRLLPSGRNIYDRERLLAHDEGPAPALAAYVSAALDALGVRHGPTHAEVIMTPEGPALVEVGTRIAGNMHPGFHDACAGGNQATLTALAYLDPETFHARHADRGYRRRAHAVCCTTPTTQEGLVEGVDEAAVAAIRALPTVHGLNLKLGPGQYLRPTVDLYTSTLRVFLLSEDPGALARDLERLGELKDQVYRLRDRQESLL</sequence>
<evidence type="ECO:0000256" key="4">
    <source>
        <dbReference type="PROSITE-ProRule" id="PRU00409"/>
    </source>
</evidence>
<accession>A0A8G1ZNM1</accession>
<organism evidence="6 7">
    <name type="scientific">Streptomyces albidoflavus</name>
    <dbReference type="NCBI Taxonomy" id="1886"/>
    <lineage>
        <taxon>Bacteria</taxon>
        <taxon>Bacillati</taxon>
        <taxon>Actinomycetota</taxon>
        <taxon>Actinomycetes</taxon>
        <taxon>Kitasatosporales</taxon>
        <taxon>Streptomycetaceae</taxon>
        <taxon>Streptomyces</taxon>
        <taxon>Streptomyces albidoflavus group</taxon>
    </lineage>
</organism>
<dbReference type="GO" id="GO:0016874">
    <property type="term" value="F:ligase activity"/>
    <property type="evidence" value="ECO:0007669"/>
    <property type="project" value="UniProtKB-KW"/>
</dbReference>
<dbReference type="Proteomes" id="UP000292693">
    <property type="component" value="Unassembled WGS sequence"/>
</dbReference>
<reference evidence="6 7" key="1">
    <citation type="submission" date="2017-12" db="EMBL/GenBank/DDBJ databases">
        <title>Population genomics insights into the ecological differentiation and adaptive evolution in streptomycetes.</title>
        <authorList>
            <person name="Li Y."/>
            <person name="Huang Y."/>
        </authorList>
    </citation>
    <scope>NUCLEOTIDE SEQUENCE [LARGE SCALE GENOMIC DNA]</scope>
    <source>
        <strain evidence="6 7">NBRC 100770</strain>
    </source>
</reference>
<evidence type="ECO:0000259" key="5">
    <source>
        <dbReference type="PROSITE" id="PS50975"/>
    </source>
</evidence>
<dbReference type="NCBIfam" id="NF005543">
    <property type="entry name" value="PRK07206.1"/>
    <property type="match status" value="1"/>
</dbReference>
<dbReference type="GO" id="GO:0046872">
    <property type="term" value="F:metal ion binding"/>
    <property type="evidence" value="ECO:0007669"/>
    <property type="project" value="InterPro"/>
</dbReference>
<dbReference type="RefSeq" id="WP_051720655.1">
    <property type="nucleotide sequence ID" value="NZ_CP109085.1"/>
</dbReference>
<dbReference type="PANTHER" id="PTHR43585:SF2">
    <property type="entry name" value="ATP-GRASP ENZYME FSQD"/>
    <property type="match status" value="1"/>
</dbReference>
<dbReference type="InterPro" id="IPR011761">
    <property type="entry name" value="ATP-grasp"/>
</dbReference>
<name>A0A8G1ZNM1_9ACTN</name>
<dbReference type="InterPro" id="IPR052032">
    <property type="entry name" value="ATP-dep_AA_Ligase"/>
</dbReference>
<comment type="caution">
    <text evidence="6">The sequence shown here is derived from an EMBL/GenBank/DDBJ whole genome shotgun (WGS) entry which is preliminary data.</text>
</comment>
<dbReference type="PROSITE" id="PS50975">
    <property type="entry name" value="ATP_GRASP"/>
    <property type="match status" value="1"/>
</dbReference>
<keyword evidence="1" id="KW-0436">Ligase</keyword>
<feature type="domain" description="ATP-grasp" evidence="5">
    <location>
        <begin position="124"/>
        <end position="323"/>
    </location>
</feature>
<evidence type="ECO:0000256" key="1">
    <source>
        <dbReference type="ARBA" id="ARBA00022598"/>
    </source>
</evidence>
<dbReference type="Pfam" id="PF13535">
    <property type="entry name" value="ATP-grasp_4"/>
    <property type="match status" value="1"/>
</dbReference>
<protein>
    <submittedName>
        <fullName evidence="6">ATP-grasp domain-containing protein</fullName>
    </submittedName>
</protein>
<keyword evidence="2 4" id="KW-0547">Nucleotide-binding</keyword>
<dbReference type="AlphaFoldDB" id="A0A8G1ZNM1"/>
<gene>
    <name evidence="6" type="ORF">C0Q92_20685</name>
</gene>
<proteinExistence type="predicted"/>
<dbReference type="GO" id="GO:0005524">
    <property type="term" value="F:ATP binding"/>
    <property type="evidence" value="ECO:0007669"/>
    <property type="project" value="UniProtKB-UniRule"/>
</dbReference>
<evidence type="ECO:0000256" key="3">
    <source>
        <dbReference type="ARBA" id="ARBA00022840"/>
    </source>
</evidence>
<evidence type="ECO:0000256" key="2">
    <source>
        <dbReference type="ARBA" id="ARBA00022741"/>
    </source>
</evidence>